<proteinExistence type="predicted"/>
<sequence length="240" mass="27707">MDTFLCILIECDNTKSLGKSCERDLFNIYTQLIMNKTEPNNIYILTNNTLFFIQKNISTNLYNNNVSNLDNILKNNKHFSSFYFHISGHGYLGNDIRHIEITNRCEQIVLSSGILTDYQFNDLLIKYIDRKSIIRISVDTCHSGTFSNFCYKLTDKYTHKQVTKKEPYFQDAYSISACNDNELDSCDIGKVGFGGSLTVHLLDDNNFNEFIFGDKIKVKNNLCKILKLLKQEPILLVDMI</sequence>
<dbReference type="Gene3D" id="3.40.50.1460">
    <property type="match status" value="1"/>
</dbReference>
<protein>
    <recommendedName>
        <fullName evidence="2">Caspase family p20 domain-containing protein</fullName>
    </recommendedName>
</protein>
<dbReference type="EMBL" id="MN739699">
    <property type="protein sequence ID" value="QHT21979.1"/>
    <property type="molecule type" value="Genomic_DNA"/>
</dbReference>
<name>A0A6C0E113_9ZZZZ</name>
<evidence type="ECO:0000313" key="1">
    <source>
        <dbReference type="EMBL" id="QHT21979.1"/>
    </source>
</evidence>
<dbReference type="AlphaFoldDB" id="A0A6C0E113"/>
<evidence type="ECO:0008006" key="2">
    <source>
        <dbReference type="Google" id="ProtNLM"/>
    </source>
</evidence>
<accession>A0A6C0E113</accession>
<organism evidence="1">
    <name type="scientific">viral metagenome</name>
    <dbReference type="NCBI Taxonomy" id="1070528"/>
    <lineage>
        <taxon>unclassified sequences</taxon>
        <taxon>metagenomes</taxon>
        <taxon>organismal metagenomes</taxon>
    </lineage>
</organism>
<reference evidence="1" key="1">
    <citation type="journal article" date="2020" name="Nature">
        <title>Giant virus diversity and host interactions through global metagenomics.</title>
        <authorList>
            <person name="Schulz F."/>
            <person name="Roux S."/>
            <person name="Paez-Espino D."/>
            <person name="Jungbluth S."/>
            <person name="Walsh D.A."/>
            <person name="Denef V.J."/>
            <person name="McMahon K.D."/>
            <person name="Konstantinidis K.T."/>
            <person name="Eloe-Fadrosh E.A."/>
            <person name="Kyrpides N.C."/>
            <person name="Woyke T."/>
        </authorList>
    </citation>
    <scope>NUCLEOTIDE SEQUENCE</scope>
    <source>
        <strain evidence="1">GVMAG-M-3300023179-103</strain>
    </source>
</reference>